<feature type="region of interest" description="Disordered" evidence="1">
    <location>
        <begin position="426"/>
        <end position="462"/>
    </location>
</feature>
<dbReference type="EMBL" id="HG529698">
    <property type="protein sequence ID" value="CDI56716.1"/>
    <property type="molecule type" value="Genomic_DNA"/>
</dbReference>
<feature type="compositionally biased region" description="Low complexity" evidence="1">
    <location>
        <begin position="432"/>
        <end position="450"/>
    </location>
</feature>
<sequence length="765" mass="82206">MCCHVCQCSNNSNSSLGTRSGLHVTQAILQNLNNNHVGGQWVWSTSQAFSTSSASNTFDFASSSTQKRNCTASILSHQAASSLSFNSFQQASPNFKAIELNDSLVPAWLPQNETIDGPRGASAFVDIDGSPLDMPIDIDMQAAFPMTPSTVNQDLLPTPGLVHSPPSSRAFDSNGSGVMAARGGSSVASTSSVPATPTNLAMLDLETSVHSISRNSSELQQHDCDGVAMPAFGFNPTLQSLSSAFDFTHSPQTQTISPGSAGEAYVSPVVKSSVKPSSGCVYSASLARSSTLISPLPMPSHIAMPAPGWLDPEVLPAEMLVEADSSYLAQQAVPGLNNWSAFMSPSQWVPPATIVDASRYEPYRNSSIASTASSSSQTFGVWSPSPSFHRLSGSDIPGSRRRSLTVGSIPDLPSSLVDRVRSLDMARPQTLNSPRNSIPSSPRLGSSSRRFNSNPCRRSRPVASGMAGMAFQDVETLSIKERRIASLASRNKVVSKQQTIPLAGLFSAQDLLLVNVRSEIAISRAESSPTDSEVSLGLTSPTSLTISPPSSPTRSTIGAGSTECDAEDADVDGTVGKTKIALHHHRTKLQRNVLNELIISLQAAYKHCQRTSSYEQPTQFAAVSELDQLVLHDSQPDSLLSIDSWRIETEPSWSTSGVVIPGETKEMRKNRQKAESKMRIRRKEIAQFAALVCYAQMAYAHVIATCDTTEDVVGRSLAQVFLESREAWSTLVAMEKRLFHTVRVKMGLQELVVRRLTEKLGDMTA</sequence>
<evidence type="ECO:0000256" key="1">
    <source>
        <dbReference type="SAM" id="MobiDB-lite"/>
    </source>
</evidence>
<accession>A0A077RBY1</accession>
<name>A0A077RBY1_9BASI</name>
<dbReference type="AlphaFoldDB" id="A0A077RBY1"/>
<feature type="region of interest" description="Disordered" evidence="1">
    <location>
        <begin position="524"/>
        <end position="565"/>
    </location>
</feature>
<organism evidence="2">
    <name type="scientific">Melanopsichium pennsylvanicum 4</name>
    <dbReference type="NCBI Taxonomy" id="1398559"/>
    <lineage>
        <taxon>Eukaryota</taxon>
        <taxon>Fungi</taxon>
        <taxon>Dikarya</taxon>
        <taxon>Basidiomycota</taxon>
        <taxon>Ustilaginomycotina</taxon>
        <taxon>Ustilaginomycetes</taxon>
        <taxon>Ustilaginales</taxon>
        <taxon>Ustilaginaceae</taxon>
        <taxon>Melanopsichium</taxon>
    </lineage>
</organism>
<evidence type="ECO:0000313" key="2">
    <source>
        <dbReference type="EMBL" id="CDI56716.1"/>
    </source>
</evidence>
<protein>
    <submittedName>
        <fullName evidence="2">Uncharacterized protein</fullName>
    </submittedName>
</protein>
<feature type="compositionally biased region" description="Low complexity" evidence="1">
    <location>
        <begin position="535"/>
        <end position="556"/>
    </location>
</feature>
<reference evidence="2" key="1">
    <citation type="journal article" date="2014" name="Genome Biol. Evol.">
        <title>Gene Loss Rather Than Gene Gain Is Associated with a Host Jump from Monocots to Dicots in the Smut Fungus Melanopsichium pennsylvanicum.</title>
        <authorList>
            <person name="Sharma R."/>
            <person name="Mishra B."/>
            <person name="Runge F."/>
            <person name="Thines M."/>
        </authorList>
    </citation>
    <scope>NUCLEOTIDE SEQUENCE</scope>
    <source>
        <strain evidence="2">4</strain>
    </source>
</reference>
<proteinExistence type="predicted"/>